<organism evidence="1 2">
    <name type="scientific">Linum tenue</name>
    <dbReference type="NCBI Taxonomy" id="586396"/>
    <lineage>
        <taxon>Eukaryota</taxon>
        <taxon>Viridiplantae</taxon>
        <taxon>Streptophyta</taxon>
        <taxon>Embryophyta</taxon>
        <taxon>Tracheophyta</taxon>
        <taxon>Spermatophyta</taxon>
        <taxon>Magnoliopsida</taxon>
        <taxon>eudicotyledons</taxon>
        <taxon>Gunneridae</taxon>
        <taxon>Pentapetalae</taxon>
        <taxon>rosids</taxon>
        <taxon>fabids</taxon>
        <taxon>Malpighiales</taxon>
        <taxon>Linaceae</taxon>
        <taxon>Linum</taxon>
    </lineage>
</organism>
<protein>
    <submittedName>
        <fullName evidence="1">Uncharacterized protein</fullName>
    </submittedName>
</protein>
<dbReference type="EMBL" id="CAMGYJ010000009">
    <property type="protein sequence ID" value="CAI0514723.1"/>
    <property type="molecule type" value="Genomic_DNA"/>
</dbReference>
<evidence type="ECO:0000313" key="2">
    <source>
        <dbReference type="Proteomes" id="UP001154282"/>
    </source>
</evidence>
<keyword evidence="2" id="KW-1185">Reference proteome</keyword>
<reference evidence="1" key="1">
    <citation type="submission" date="2022-08" db="EMBL/GenBank/DDBJ databases">
        <authorList>
            <person name="Gutierrez-Valencia J."/>
        </authorList>
    </citation>
    <scope>NUCLEOTIDE SEQUENCE</scope>
</reference>
<accession>A0AAV0Q4Q4</accession>
<dbReference type="AlphaFoldDB" id="A0AAV0Q4Q4"/>
<dbReference type="Proteomes" id="UP001154282">
    <property type="component" value="Unassembled WGS sequence"/>
</dbReference>
<name>A0AAV0Q4Q4_9ROSI</name>
<proteinExistence type="predicted"/>
<comment type="caution">
    <text evidence="1">The sequence shown here is derived from an EMBL/GenBank/DDBJ whole genome shotgun (WGS) entry which is preliminary data.</text>
</comment>
<evidence type="ECO:0000313" key="1">
    <source>
        <dbReference type="EMBL" id="CAI0514723.1"/>
    </source>
</evidence>
<sequence>MIIGISVGASGSTKTIKPLVAALTFPQFFGGLDLAVCLS</sequence>
<gene>
    <name evidence="1" type="ORF">LITE_LOCUS41181</name>
</gene>